<dbReference type="AlphaFoldDB" id="A0A4W5KXI1"/>
<dbReference type="Proteomes" id="UP000314982">
    <property type="component" value="Unassembled WGS sequence"/>
</dbReference>
<reference evidence="1" key="2">
    <citation type="submission" date="2025-08" db="UniProtKB">
        <authorList>
            <consortium name="Ensembl"/>
        </authorList>
    </citation>
    <scope>IDENTIFICATION</scope>
</reference>
<sequence>SGLQELGLVITGTLPVFNKTNTKADKERGLQRPQNQLILGVMAIDVSLDDIKRLTPRFTVRHSRMCATHTYPHSLR</sequence>
<name>A0A4W5KXI1_9TELE</name>
<dbReference type="STRING" id="62062.ENSHHUP00000021492"/>
<dbReference type="Ensembl" id="ENSHHUT00000022298.1">
    <property type="protein sequence ID" value="ENSHHUP00000021492.1"/>
    <property type="gene ID" value="ENSHHUG00000013461.1"/>
</dbReference>
<accession>A0A4W5KXI1</accession>
<protein>
    <submittedName>
        <fullName evidence="1">Uncharacterized protein</fullName>
    </submittedName>
</protein>
<proteinExistence type="predicted"/>
<organism evidence="1 2">
    <name type="scientific">Hucho hucho</name>
    <name type="common">huchen</name>
    <dbReference type="NCBI Taxonomy" id="62062"/>
    <lineage>
        <taxon>Eukaryota</taxon>
        <taxon>Metazoa</taxon>
        <taxon>Chordata</taxon>
        <taxon>Craniata</taxon>
        <taxon>Vertebrata</taxon>
        <taxon>Euteleostomi</taxon>
        <taxon>Actinopterygii</taxon>
        <taxon>Neopterygii</taxon>
        <taxon>Teleostei</taxon>
        <taxon>Protacanthopterygii</taxon>
        <taxon>Salmoniformes</taxon>
        <taxon>Salmonidae</taxon>
        <taxon>Salmoninae</taxon>
        <taxon>Hucho</taxon>
    </lineage>
</organism>
<reference evidence="2" key="1">
    <citation type="submission" date="2018-06" db="EMBL/GenBank/DDBJ databases">
        <title>Genome assembly of Danube salmon.</title>
        <authorList>
            <person name="Macqueen D.J."/>
            <person name="Gundappa M.K."/>
        </authorList>
    </citation>
    <scope>NUCLEOTIDE SEQUENCE [LARGE SCALE GENOMIC DNA]</scope>
</reference>
<evidence type="ECO:0000313" key="2">
    <source>
        <dbReference type="Proteomes" id="UP000314982"/>
    </source>
</evidence>
<evidence type="ECO:0000313" key="1">
    <source>
        <dbReference type="Ensembl" id="ENSHHUP00000021492.1"/>
    </source>
</evidence>
<keyword evidence="2" id="KW-1185">Reference proteome</keyword>
<reference evidence="1" key="3">
    <citation type="submission" date="2025-09" db="UniProtKB">
        <authorList>
            <consortium name="Ensembl"/>
        </authorList>
    </citation>
    <scope>IDENTIFICATION</scope>
</reference>